<gene>
    <name evidence="8" type="ORF">JHE00_26115</name>
</gene>
<evidence type="ECO:0000256" key="6">
    <source>
        <dbReference type="RuleBase" id="RU361277"/>
    </source>
</evidence>
<dbReference type="Pfam" id="PF08240">
    <property type="entry name" value="ADH_N"/>
    <property type="match status" value="1"/>
</dbReference>
<dbReference type="SMART" id="SM00829">
    <property type="entry name" value="PKS_ER"/>
    <property type="match status" value="1"/>
</dbReference>
<dbReference type="InterPro" id="IPR011032">
    <property type="entry name" value="GroES-like_sf"/>
</dbReference>
<dbReference type="PANTHER" id="PTHR43350:SF2">
    <property type="entry name" value="GROES-LIKE ZINC-BINDING ALCOHOL DEHYDROGENASE FAMILY PROTEIN"/>
    <property type="match status" value="1"/>
</dbReference>
<evidence type="ECO:0000256" key="2">
    <source>
        <dbReference type="ARBA" id="ARBA00008072"/>
    </source>
</evidence>
<dbReference type="PANTHER" id="PTHR43350">
    <property type="entry name" value="NAD-DEPENDENT ALCOHOL DEHYDROGENASE"/>
    <property type="match status" value="1"/>
</dbReference>
<dbReference type="InterPro" id="IPR002328">
    <property type="entry name" value="ADH_Zn_CS"/>
</dbReference>
<dbReference type="GO" id="GO:0016491">
    <property type="term" value="F:oxidoreductase activity"/>
    <property type="evidence" value="ECO:0007669"/>
    <property type="project" value="UniProtKB-KW"/>
</dbReference>
<dbReference type="InterPro" id="IPR013149">
    <property type="entry name" value="ADH-like_C"/>
</dbReference>
<dbReference type="GO" id="GO:0008270">
    <property type="term" value="F:zinc ion binding"/>
    <property type="evidence" value="ECO:0007669"/>
    <property type="project" value="InterPro"/>
</dbReference>
<dbReference type="SUPFAM" id="SSF50129">
    <property type="entry name" value="GroES-like"/>
    <property type="match status" value="1"/>
</dbReference>
<accession>A0A934QYF1</accession>
<evidence type="ECO:0000313" key="8">
    <source>
        <dbReference type="EMBL" id="MBK1787819.1"/>
    </source>
</evidence>
<dbReference type="EMBL" id="JAENJH010000008">
    <property type="protein sequence ID" value="MBK1787819.1"/>
    <property type="molecule type" value="Genomic_DNA"/>
</dbReference>
<dbReference type="Gene3D" id="3.40.50.720">
    <property type="entry name" value="NAD(P)-binding Rossmann-like Domain"/>
    <property type="match status" value="1"/>
</dbReference>
<comment type="cofactor">
    <cofactor evidence="1 6">
        <name>Zn(2+)</name>
        <dbReference type="ChEBI" id="CHEBI:29105"/>
    </cofactor>
</comment>
<dbReference type="InterPro" id="IPR020843">
    <property type="entry name" value="ER"/>
</dbReference>
<dbReference type="AlphaFoldDB" id="A0A934QYF1"/>
<keyword evidence="3 6" id="KW-0479">Metal-binding</keyword>
<dbReference type="Proteomes" id="UP000635245">
    <property type="component" value="Unassembled WGS sequence"/>
</dbReference>
<evidence type="ECO:0000256" key="3">
    <source>
        <dbReference type="ARBA" id="ARBA00022723"/>
    </source>
</evidence>
<evidence type="ECO:0000256" key="5">
    <source>
        <dbReference type="ARBA" id="ARBA00023002"/>
    </source>
</evidence>
<organism evidence="8 9">
    <name type="scientific">Prauserella cavernicola</name>
    <dbReference type="NCBI Taxonomy" id="2800127"/>
    <lineage>
        <taxon>Bacteria</taxon>
        <taxon>Bacillati</taxon>
        <taxon>Actinomycetota</taxon>
        <taxon>Actinomycetes</taxon>
        <taxon>Pseudonocardiales</taxon>
        <taxon>Pseudonocardiaceae</taxon>
        <taxon>Prauserella</taxon>
    </lineage>
</organism>
<evidence type="ECO:0000256" key="4">
    <source>
        <dbReference type="ARBA" id="ARBA00022833"/>
    </source>
</evidence>
<dbReference type="Gene3D" id="3.90.180.10">
    <property type="entry name" value="Medium-chain alcohol dehydrogenases, catalytic domain"/>
    <property type="match status" value="1"/>
</dbReference>
<evidence type="ECO:0000259" key="7">
    <source>
        <dbReference type="SMART" id="SM00829"/>
    </source>
</evidence>
<dbReference type="Pfam" id="PF00107">
    <property type="entry name" value="ADH_zinc_N"/>
    <property type="match status" value="1"/>
</dbReference>
<name>A0A934QYF1_9PSEU</name>
<reference evidence="8" key="1">
    <citation type="submission" date="2020-12" db="EMBL/GenBank/DDBJ databases">
        <title>Prauserella sp. ASG 168, a novel actinomycete isolated from cave rock.</title>
        <authorList>
            <person name="Suriyachadkun C."/>
        </authorList>
    </citation>
    <scope>NUCLEOTIDE SEQUENCE</scope>
    <source>
        <strain evidence="8">ASG 168</strain>
    </source>
</reference>
<dbReference type="InterPro" id="IPR013154">
    <property type="entry name" value="ADH-like_N"/>
</dbReference>
<protein>
    <submittedName>
        <fullName evidence="8">Zinc-binding dehydrogenase</fullName>
    </submittedName>
</protein>
<dbReference type="PROSITE" id="PS00059">
    <property type="entry name" value="ADH_ZINC"/>
    <property type="match status" value="1"/>
</dbReference>
<comment type="similarity">
    <text evidence="2 6">Belongs to the zinc-containing alcohol dehydrogenase family.</text>
</comment>
<evidence type="ECO:0000313" key="9">
    <source>
        <dbReference type="Proteomes" id="UP000635245"/>
    </source>
</evidence>
<sequence length="369" mass="38477">MTELMRAAVLVDGSDKVAVEEIPIPEPNAGEVLVKVAACGICHSDLSVVKGNIPFPRPAVIGHEISGEVVAHGPGVADTVPGPGTPVVSAFVMPCGTCAQCARGRDDLCTSFFGVNRTHGTLYDGTTRLRRTDGSELRMFSMSGMAEYAVVPATDVFALPASLPLVESAILGCATFTAFGAIRHGADLRVGQRIAVFAAGGVGLNIIQLAKAHGATEIVAVDLASDKLDAAARAGATHCVNGRETDPVDAIRDLVPGGVDVAFEALGHPETFRQAINATADGGRMVPVGLSLRDAAVPINKVVRSRVSIHGSYGARTRQDMPDLLRLVDAGHARPEPLITRRIGIDEVNDTFAALERGEIVGRAVMCNP</sequence>
<comment type="caution">
    <text evidence="8">The sequence shown here is derived from an EMBL/GenBank/DDBJ whole genome shotgun (WGS) entry which is preliminary data.</text>
</comment>
<dbReference type="InterPro" id="IPR036291">
    <property type="entry name" value="NAD(P)-bd_dom_sf"/>
</dbReference>
<keyword evidence="9" id="KW-1185">Reference proteome</keyword>
<keyword evidence="4 6" id="KW-0862">Zinc</keyword>
<proteinExistence type="inferred from homology"/>
<feature type="domain" description="Enoyl reductase (ER)" evidence="7">
    <location>
        <begin position="13"/>
        <end position="366"/>
    </location>
</feature>
<evidence type="ECO:0000256" key="1">
    <source>
        <dbReference type="ARBA" id="ARBA00001947"/>
    </source>
</evidence>
<dbReference type="RefSeq" id="WP_200322896.1">
    <property type="nucleotide sequence ID" value="NZ_JAENJH010000008.1"/>
</dbReference>
<keyword evidence="5" id="KW-0560">Oxidoreductase</keyword>
<dbReference type="SUPFAM" id="SSF51735">
    <property type="entry name" value="NAD(P)-binding Rossmann-fold domains"/>
    <property type="match status" value="1"/>
</dbReference>